<name>A0A2T5G3C6_9SPHN</name>
<comment type="caution">
    <text evidence="1">The sequence shown here is derived from an EMBL/GenBank/DDBJ whole genome shotgun (WGS) entry which is preliminary data.</text>
</comment>
<reference evidence="1 2" key="1">
    <citation type="submission" date="2017-09" db="EMBL/GenBank/DDBJ databases">
        <title>Sphingomonas panjinensis sp.nov., isolated from oil-contaminated soil.</title>
        <authorList>
            <person name="Wang L."/>
            <person name="Chen L."/>
        </authorList>
    </citation>
    <scope>NUCLEOTIDE SEQUENCE [LARGE SCALE GENOMIC DNA]</scope>
    <source>
        <strain evidence="1 2">FW-11</strain>
    </source>
</reference>
<evidence type="ECO:0000313" key="2">
    <source>
        <dbReference type="Proteomes" id="UP000244162"/>
    </source>
</evidence>
<dbReference type="AlphaFoldDB" id="A0A2T5G3C6"/>
<gene>
    <name evidence="1" type="ORF">CLG96_00075</name>
</gene>
<evidence type="ECO:0000313" key="1">
    <source>
        <dbReference type="EMBL" id="PTQ13717.1"/>
    </source>
</evidence>
<protein>
    <submittedName>
        <fullName evidence="1">Uncharacterized protein</fullName>
    </submittedName>
</protein>
<accession>A0A2T5G3C6</accession>
<keyword evidence="2" id="KW-1185">Reference proteome</keyword>
<proteinExistence type="predicted"/>
<dbReference type="EMBL" id="NWBU01000003">
    <property type="protein sequence ID" value="PTQ13717.1"/>
    <property type="molecule type" value="Genomic_DNA"/>
</dbReference>
<organism evidence="1 2">
    <name type="scientific">Sphingomonas oleivorans</name>
    <dbReference type="NCBI Taxonomy" id="1735121"/>
    <lineage>
        <taxon>Bacteria</taxon>
        <taxon>Pseudomonadati</taxon>
        <taxon>Pseudomonadota</taxon>
        <taxon>Alphaproteobacteria</taxon>
        <taxon>Sphingomonadales</taxon>
        <taxon>Sphingomonadaceae</taxon>
        <taxon>Sphingomonas</taxon>
    </lineage>
</organism>
<sequence>MLGRRNNYLPETQALLTRMTVQPTVQRAKLYDDLIRLLKSASVWAKLDALWLFAAHDTQAALLNLKGSSYGSVPVNSPAFTIDRGYQGNGTSSYLDTGWSFSSRSRDDAAMGFWARPSGAAAMVDAGDSANGIIYVAASGSTTGHRINAGSTFAGAATSTSGHFISSRTGPLATDNPLYINGVVKFAQSNPSVQPATSNVYFGRGGGGPYYSARPFAAGHVGAGLNALDVTALYAAISTYMTAVGAQ</sequence>
<dbReference type="Proteomes" id="UP000244162">
    <property type="component" value="Unassembled WGS sequence"/>
</dbReference>